<feature type="transmembrane region" description="Helical" evidence="2">
    <location>
        <begin position="27"/>
        <end position="50"/>
    </location>
</feature>
<evidence type="ECO:0000256" key="2">
    <source>
        <dbReference type="SAM" id="Phobius"/>
    </source>
</evidence>
<sequence>MSYQTNPQTYVYGVSSPFKKRYLLPFWVIRVATMLGNFIVYAFALGFIGQNRSEIDRVSDEFNTLLDVDGIIAVIAVSFVLITLTLGIDVVTIVQRCRRTLTPKFFVIANSAQTAAWVVLLVLSLFGANTGSMIVLGAITLGAFIALLGYSAIIFSRERRGKIVMLKAGSLPPQHHNNNSPPSEINYSGAPAAAGPSAYQSYPNPPVYTANPAFANVNSDRKDSIESDQTREPEPPRYN</sequence>
<feature type="compositionally biased region" description="Basic and acidic residues" evidence="1">
    <location>
        <begin position="219"/>
        <end position="239"/>
    </location>
</feature>
<dbReference type="GeneID" id="39578030"/>
<feature type="transmembrane region" description="Helical" evidence="2">
    <location>
        <begin position="133"/>
        <end position="155"/>
    </location>
</feature>
<evidence type="ECO:0000256" key="1">
    <source>
        <dbReference type="SAM" id="MobiDB-lite"/>
    </source>
</evidence>
<gene>
    <name evidence="3" type="ORF">SODALDRAFT_320625</name>
</gene>
<keyword evidence="2" id="KW-0472">Membrane</keyword>
<protein>
    <submittedName>
        <fullName evidence="3">Uncharacterized protein</fullName>
    </submittedName>
</protein>
<dbReference type="AlphaFoldDB" id="A0A3N2PLG5"/>
<keyword evidence="2" id="KW-1133">Transmembrane helix</keyword>
<dbReference type="EMBL" id="ML119061">
    <property type="protein sequence ID" value="ROT35244.1"/>
    <property type="molecule type" value="Genomic_DNA"/>
</dbReference>
<evidence type="ECO:0000313" key="3">
    <source>
        <dbReference type="EMBL" id="ROT35244.1"/>
    </source>
</evidence>
<feature type="transmembrane region" description="Helical" evidence="2">
    <location>
        <begin position="105"/>
        <end position="127"/>
    </location>
</feature>
<feature type="region of interest" description="Disordered" evidence="1">
    <location>
        <begin position="171"/>
        <end position="239"/>
    </location>
</feature>
<reference evidence="3 4" key="1">
    <citation type="journal article" date="2018" name="Mol. Ecol.">
        <title>The obligate alkalophilic soda-lake fungus Sodiomyces alkalinus has shifted to a protein diet.</title>
        <authorList>
            <person name="Grum-Grzhimaylo A.A."/>
            <person name="Falkoski D.L."/>
            <person name="van den Heuvel J."/>
            <person name="Valero-Jimenez C.A."/>
            <person name="Min B."/>
            <person name="Choi I.G."/>
            <person name="Lipzen A."/>
            <person name="Daum C.G."/>
            <person name="Aanen D.K."/>
            <person name="Tsang A."/>
            <person name="Henrissat B."/>
            <person name="Bilanenko E.N."/>
            <person name="de Vries R.P."/>
            <person name="van Kan J.A.L."/>
            <person name="Grigoriev I.V."/>
            <person name="Debets A.J.M."/>
        </authorList>
    </citation>
    <scope>NUCLEOTIDE SEQUENCE [LARGE SCALE GENOMIC DNA]</scope>
    <source>
        <strain evidence="3 4">F11</strain>
    </source>
</reference>
<dbReference type="Proteomes" id="UP000272025">
    <property type="component" value="Unassembled WGS sequence"/>
</dbReference>
<dbReference type="RefSeq" id="XP_028463050.1">
    <property type="nucleotide sequence ID" value="XM_028609552.1"/>
</dbReference>
<feature type="compositionally biased region" description="Low complexity" evidence="1">
    <location>
        <begin position="172"/>
        <end position="202"/>
    </location>
</feature>
<proteinExistence type="predicted"/>
<dbReference type="OrthoDB" id="5211263at2759"/>
<keyword evidence="4" id="KW-1185">Reference proteome</keyword>
<feature type="transmembrane region" description="Helical" evidence="2">
    <location>
        <begin position="70"/>
        <end position="93"/>
    </location>
</feature>
<keyword evidence="2" id="KW-0812">Transmembrane</keyword>
<evidence type="ECO:0000313" key="4">
    <source>
        <dbReference type="Proteomes" id="UP000272025"/>
    </source>
</evidence>
<accession>A0A3N2PLG5</accession>
<name>A0A3N2PLG5_SODAK</name>
<organism evidence="3 4">
    <name type="scientific">Sodiomyces alkalinus (strain CBS 110278 / VKM F-3762 / F11)</name>
    <name type="common">Alkaliphilic filamentous fungus</name>
    <dbReference type="NCBI Taxonomy" id="1314773"/>
    <lineage>
        <taxon>Eukaryota</taxon>
        <taxon>Fungi</taxon>
        <taxon>Dikarya</taxon>
        <taxon>Ascomycota</taxon>
        <taxon>Pezizomycotina</taxon>
        <taxon>Sordariomycetes</taxon>
        <taxon>Hypocreomycetidae</taxon>
        <taxon>Glomerellales</taxon>
        <taxon>Plectosphaerellaceae</taxon>
        <taxon>Sodiomyces</taxon>
    </lineage>
</organism>